<organism evidence="1 2">
    <name type="scientific">Taxus chinensis</name>
    <name type="common">Chinese yew</name>
    <name type="synonym">Taxus wallichiana var. chinensis</name>
    <dbReference type="NCBI Taxonomy" id="29808"/>
    <lineage>
        <taxon>Eukaryota</taxon>
        <taxon>Viridiplantae</taxon>
        <taxon>Streptophyta</taxon>
        <taxon>Embryophyta</taxon>
        <taxon>Tracheophyta</taxon>
        <taxon>Spermatophyta</taxon>
        <taxon>Pinopsida</taxon>
        <taxon>Pinidae</taxon>
        <taxon>Conifers II</taxon>
        <taxon>Cupressales</taxon>
        <taxon>Taxaceae</taxon>
        <taxon>Taxus</taxon>
    </lineage>
</organism>
<name>A0AA38FRG7_TAXCH</name>
<keyword evidence="2" id="KW-1185">Reference proteome</keyword>
<dbReference type="EMBL" id="JAHRHJ020000007">
    <property type="protein sequence ID" value="KAH9308414.1"/>
    <property type="molecule type" value="Genomic_DNA"/>
</dbReference>
<feature type="non-terminal residue" evidence="1">
    <location>
        <position position="82"/>
    </location>
</feature>
<gene>
    <name evidence="1" type="ORF">KI387_036325</name>
</gene>
<dbReference type="AlphaFoldDB" id="A0AA38FRG7"/>
<feature type="non-terminal residue" evidence="1">
    <location>
        <position position="1"/>
    </location>
</feature>
<proteinExistence type="predicted"/>
<comment type="caution">
    <text evidence="1">The sequence shown here is derived from an EMBL/GenBank/DDBJ whole genome shotgun (WGS) entry which is preliminary data.</text>
</comment>
<accession>A0AA38FRG7</accession>
<protein>
    <submittedName>
        <fullName evidence="1">Uncharacterized protein</fullName>
    </submittedName>
</protein>
<evidence type="ECO:0000313" key="1">
    <source>
        <dbReference type="EMBL" id="KAH9308414.1"/>
    </source>
</evidence>
<sequence>LGQLDQKYAEDADRPVWRKSVHFRRYGENCPKHSRTVGIKLHGGNEPAGSAEIEDFRLGHLGQKYAQDAKSRRSREQMGSCH</sequence>
<dbReference type="Proteomes" id="UP000824469">
    <property type="component" value="Unassembled WGS sequence"/>
</dbReference>
<evidence type="ECO:0000313" key="2">
    <source>
        <dbReference type="Proteomes" id="UP000824469"/>
    </source>
</evidence>
<reference evidence="1 2" key="1">
    <citation type="journal article" date="2021" name="Nat. Plants">
        <title>The Taxus genome provides insights into paclitaxel biosynthesis.</title>
        <authorList>
            <person name="Xiong X."/>
            <person name="Gou J."/>
            <person name="Liao Q."/>
            <person name="Li Y."/>
            <person name="Zhou Q."/>
            <person name="Bi G."/>
            <person name="Li C."/>
            <person name="Du R."/>
            <person name="Wang X."/>
            <person name="Sun T."/>
            <person name="Guo L."/>
            <person name="Liang H."/>
            <person name="Lu P."/>
            <person name="Wu Y."/>
            <person name="Zhang Z."/>
            <person name="Ro D.K."/>
            <person name="Shang Y."/>
            <person name="Huang S."/>
            <person name="Yan J."/>
        </authorList>
    </citation>
    <scope>NUCLEOTIDE SEQUENCE [LARGE SCALE GENOMIC DNA]</scope>
    <source>
        <strain evidence="1">Ta-2019</strain>
    </source>
</reference>